<evidence type="ECO:0000256" key="15">
    <source>
        <dbReference type="ARBA" id="ARBA00041979"/>
    </source>
</evidence>
<dbReference type="Proteomes" id="UP000010816">
    <property type="component" value="Chromosome"/>
</dbReference>
<dbReference type="NCBIfam" id="TIGR00586">
    <property type="entry name" value="mutt"/>
    <property type="match status" value="1"/>
</dbReference>
<evidence type="ECO:0000256" key="11">
    <source>
        <dbReference type="ARBA" id="ARBA00036904"/>
    </source>
</evidence>
<evidence type="ECO:0000256" key="8">
    <source>
        <dbReference type="ARBA" id="ARBA00022842"/>
    </source>
</evidence>
<dbReference type="KEGG" id="tmb:Thimo_3667"/>
<dbReference type="InterPro" id="IPR015797">
    <property type="entry name" value="NUDIX_hydrolase-like_dom_sf"/>
</dbReference>
<dbReference type="GO" id="GO:0009228">
    <property type="term" value="P:thiamine biosynthetic process"/>
    <property type="evidence" value="ECO:0007669"/>
    <property type="project" value="UniProtKB-KW"/>
</dbReference>
<dbReference type="PROSITE" id="PS51462">
    <property type="entry name" value="NUDIX"/>
    <property type="match status" value="1"/>
</dbReference>
<dbReference type="PANTHER" id="PTHR47707:SF1">
    <property type="entry name" value="NUDIX HYDROLASE FAMILY PROTEIN"/>
    <property type="match status" value="1"/>
</dbReference>
<keyword evidence="8 18" id="KW-0460">Magnesium</keyword>
<reference evidence="20 21" key="1">
    <citation type="submission" date="2011-09" db="EMBL/GenBank/DDBJ databases">
        <title>Complete sequence of chromosome of Thioflavicoccus mobilis 8321.</title>
        <authorList>
            <consortium name="US DOE Joint Genome Institute"/>
            <person name="Lucas S."/>
            <person name="Han J."/>
            <person name="Lapidus A."/>
            <person name="Cheng J.-F."/>
            <person name="Goodwin L."/>
            <person name="Pitluck S."/>
            <person name="Peters L."/>
            <person name="Ovchinnikova G."/>
            <person name="Lu M."/>
            <person name="Detter J.C."/>
            <person name="Han C."/>
            <person name="Tapia R."/>
            <person name="Land M."/>
            <person name="Hauser L."/>
            <person name="Kyrpides N."/>
            <person name="Ivanova N."/>
            <person name="Pagani I."/>
            <person name="Vogl K."/>
            <person name="Liu Z."/>
            <person name="Imhoff J."/>
            <person name="Thiel V."/>
            <person name="Frigaard N.-U."/>
            <person name="Bryant D."/>
            <person name="Woyke T."/>
        </authorList>
    </citation>
    <scope>NUCLEOTIDE SEQUENCE [LARGE SCALE GENOMIC DNA]</scope>
    <source>
        <strain evidence="20 21">8321</strain>
    </source>
</reference>
<dbReference type="EMBL" id="CP003051">
    <property type="protein sequence ID" value="AGA92323.1"/>
    <property type="molecule type" value="Genomic_DNA"/>
</dbReference>
<keyword evidence="5 18" id="KW-0479">Metal-binding</keyword>
<dbReference type="EC" id="3.6.1.55" evidence="12"/>
<evidence type="ECO:0000256" key="17">
    <source>
        <dbReference type="PIRSR" id="PIRSR603561-1"/>
    </source>
</evidence>
<dbReference type="InterPro" id="IPR003561">
    <property type="entry name" value="Mutator_MutT"/>
</dbReference>
<evidence type="ECO:0000256" key="5">
    <source>
        <dbReference type="ARBA" id="ARBA00022723"/>
    </source>
</evidence>
<dbReference type="OrthoDB" id="9810648at2"/>
<evidence type="ECO:0000256" key="1">
    <source>
        <dbReference type="ARBA" id="ARBA00001946"/>
    </source>
</evidence>
<dbReference type="GO" id="GO:0044715">
    <property type="term" value="F:8-oxo-dGDP phosphatase activity"/>
    <property type="evidence" value="ECO:0007669"/>
    <property type="project" value="TreeGrafter"/>
</dbReference>
<dbReference type="eggNOG" id="COG0494">
    <property type="taxonomic scope" value="Bacteria"/>
</dbReference>
<dbReference type="InterPro" id="IPR047127">
    <property type="entry name" value="MutT-like"/>
</dbReference>
<dbReference type="SUPFAM" id="SSF51391">
    <property type="entry name" value="Thiamin phosphate synthase"/>
    <property type="match status" value="1"/>
</dbReference>
<dbReference type="InterPro" id="IPR013785">
    <property type="entry name" value="Aldolase_TIM"/>
</dbReference>
<evidence type="ECO:0000256" key="7">
    <source>
        <dbReference type="ARBA" id="ARBA00022801"/>
    </source>
</evidence>
<comment type="similarity">
    <text evidence="2">Belongs to the Nudix hydrolase family.</text>
</comment>
<dbReference type="InterPro" id="IPR022998">
    <property type="entry name" value="ThiamineP_synth_TenI"/>
</dbReference>
<evidence type="ECO:0000256" key="14">
    <source>
        <dbReference type="ARBA" id="ARBA00041592"/>
    </source>
</evidence>
<keyword evidence="21" id="KW-1185">Reference proteome</keyword>
<feature type="binding site" evidence="18">
    <location>
        <position position="59"/>
    </location>
    <ligand>
        <name>Mg(2+)</name>
        <dbReference type="ChEBI" id="CHEBI:18420"/>
    </ligand>
</feature>
<evidence type="ECO:0000256" key="16">
    <source>
        <dbReference type="ARBA" id="ARBA00042798"/>
    </source>
</evidence>
<feature type="binding site" evidence="17">
    <location>
        <position position="25"/>
    </location>
    <ligand>
        <name>8-oxo-dGTP</name>
        <dbReference type="ChEBI" id="CHEBI:77896"/>
    </ligand>
</feature>
<evidence type="ECO:0000313" key="21">
    <source>
        <dbReference type="Proteomes" id="UP000010816"/>
    </source>
</evidence>
<feature type="binding site" evidence="17">
    <location>
        <begin position="36"/>
        <end position="39"/>
    </location>
    <ligand>
        <name>8-oxo-dGTP</name>
        <dbReference type="ChEBI" id="CHEBI:77896"/>
    </ligand>
</feature>
<keyword evidence="3" id="KW-0515">Mutator protein</keyword>
<dbReference type="CDD" id="cd00564">
    <property type="entry name" value="TMP_TenI"/>
    <property type="match status" value="1"/>
</dbReference>
<dbReference type="PRINTS" id="PR00502">
    <property type="entry name" value="NUDIXFAMILY"/>
</dbReference>
<proteinExistence type="inferred from homology"/>
<keyword evidence="6" id="KW-0227">DNA damage</keyword>
<dbReference type="PANTHER" id="PTHR47707">
    <property type="entry name" value="8-OXO-DGTP DIPHOSPHATASE"/>
    <property type="match status" value="1"/>
</dbReference>
<protein>
    <recommendedName>
        <fullName evidence="13">8-oxo-dGTP diphosphatase</fullName>
        <ecNumber evidence="12">3.6.1.55</ecNumber>
    </recommendedName>
    <alternativeName>
        <fullName evidence="16">7,8-dihydro-8-oxoguanine-triphosphatase</fullName>
    </alternativeName>
    <alternativeName>
        <fullName evidence="15">Mutator protein MutT</fullName>
    </alternativeName>
    <alternativeName>
        <fullName evidence="14">dGTP pyrophosphohydrolase</fullName>
    </alternativeName>
</protein>
<comment type="cofactor">
    <cofactor evidence="1 18">
        <name>Mg(2+)</name>
        <dbReference type="ChEBI" id="CHEBI:18420"/>
    </cofactor>
</comment>
<dbReference type="CDD" id="cd03425">
    <property type="entry name" value="NUDIX_MutT_NudA_like"/>
    <property type="match status" value="1"/>
</dbReference>
<comment type="catalytic activity">
    <reaction evidence="10">
        <text>8-oxo-dGTP + H2O = 8-oxo-dGMP + diphosphate + H(+)</text>
        <dbReference type="Rhea" id="RHEA:31575"/>
        <dbReference type="ChEBI" id="CHEBI:15377"/>
        <dbReference type="ChEBI" id="CHEBI:15378"/>
        <dbReference type="ChEBI" id="CHEBI:33019"/>
        <dbReference type="ChEBI" id="CHEBI:63224"/>
        <dbReference type="ChEBI" id="CHEBI:77896"/>
        <dbReference type="EC" id="3.6.1.55"/>
    </reaction>
</comment>
<evidence type="ECO:0000256" key="12">
    <source>
        <dbReference type="ARBA" id="ARBA00038905"/>
    </source>
</evidence>
<evidence type="ECO:0000256" key="13">
    <source>
        <dbReference type="ARBA" id="ARBA00040794"/>
    </source>
</evidence>
<evidence type="ECO:0000256" key="6">
    <source>
        <dbReference type="ARBA" id="ARBA00022763"/>
    </source>
</evidence>
<dbReference type="GO" id="GO:0006281">
    <property type="term" value="P:DNA repair"/>
    <property type="evidence" value="ECO:0007669"/>
    <property type="project" value="UniProtKB-KW"/>
</dbReference>
<dbReference type="InterPro" id="IPR036206">
    <property type="entry name" value="ThiamineP_synth_sf"/>
</dbReference>
<name>L0GZX9_9GAMM</name>
<evidence type="ECO:0000313" key="20">
    <source>
        <dbReference type="EMBL" id="AGA92323.1"/>
    </source>
</evidence>
<dbReference type="Pfam" id="PF14815">
    <property type="entry name" value="NUDIX_4"/>
    <property type="match status" value="1"/>
</dbReference>
<dbReference type="InterPro" id="IPR020084">
    <property type="entry name" value="NUDIX_hydrolase_CS"/>
</dbReference>
<keyword evidence="9" id="KW-0234">DNA repair</keyword>
<gene>
    <name evidence="20" type="ORF">Thimo_3667</name>
</gene>
<dbReference type="GO" id="GO:0046872">
    <property type="term" value="F:metal ion binding"/>
    <property type="evidence" value="ECO:0007669"/>
    <property type="project" value="UniProtKB-KW"/>
</dbReference>
<dbReference type="FunFam" id="3.90.79.10:FF:000014">
    <property type="entry name" value="8-oxo-dGTP diphosphatase MutT"/>
    <property type="match status" value="1"/>
</dbReference>
<dbReference type="Gene3D" id="3.90.79.10">
    <property type="entry name" value="Nucleoside Triphosphate Pyrophosphohydrolase"/>
    <property type="match status" value="1"/>
</dbReference>
<dbReference type="STRING" id="765912.Thimo_3667"/>
<sequence>MSGAPIRVVAAAIGGEQGRILIAQRRHGTHQGGLWEFPGGKLEAGESRQEGLHRELAEEIGIEVEASRPLIRVHHDYGDRRVELDVHRVSRFAGRPIGREGQPLAWIHPDQMDPTRFPAADRPVIRALQLPERLLITGADPTQPSAFLAQLARALASGIRLVQLRAPQLDAAAYARLAELAYRLCEAHGARLLLNADPRLAGELPCHGLHLNAARLRTLAARRDPADFRVDLRPDLWLGASCHDALELALTERLGLDYALLSPVRPTASHPGAPTLGWSRFAALIEPIGRPVYALGGLAETDLPAAWDAGAQGIAAIGAFWPEADS</sequence>
<dbReference type="SUPFAM" id="SSF55811">
    <property type="entry name" value="Nudix"/>
    <property type="match status" value="1"/>
</dbReference>
<feature type="domain" description="Nudix hydrolase" evidence="19">
    <location>
        <begin position="4"/>
        <end position="132"/>
    </location>
</feature>
<accession>L0GZX9</accession>
<keyword evidence="7" id="KW-0378">Hydrolase</keyword>
<dbReference type="InterPro" id="IPR020476">
    <property type="entry name" value="Nudix_hydrolase"/>
</dbReference>
<dbReference type="RefSeq" id="WP_015282448.1">
    <property type="nucleotide sequence ID" value="NC_019940.1"/>
</dbReference>
<dbReference type="GO" id="GO:0035539">
    <property type="term" value="F:8-oxo-7,8-dihydrodeoxyguanosine triphosphate pyrophosphatase activity"/>
    <property type="evidence" value="ECO:0007669"/>
    <property type="project" value="UniProtKB-EC"/>
</dbReference>
<dbReference type="InterPro" id="IPR000086">
    <property type="entry name" value="NUDIX_hydrolase_dom"/>
</dbReference>
<evidence type="ECO:0000256" key="9">
    <source>
        <dbReference type="ARBA" id="ARBA00023204"/>
    </source>
</evidence>
<dbReference type="HOGENOM" id="CLU_076087_0_0_6"/>
<keyword evidence="4" id="KW-0235">DNA replication</keyword>
<dbReference type="PROSITE" id="PS00893">
    <property type="entry name" value="NUDIX_BOX"/>
    <property type="match status" value="1"/>
</dbReference>
<evidence type="ECO:0000256" key="18">
    <source>
        <dbReference type="PIRSR" id="PIRSR603561-2"/>
    </source>
</evidence>
<evidence type="ECO:0000259" key="19">
    <source>
        <dbReference type="PROSITE" id="PS51462"/>
    </source>
</evidence>
<organism evidence="20 21">
    <name type="scientific">Thioflavicoccus mobilis 8321</name>
    <dbReference type="NCBI Taxonomy" id="765912"/>
    <lineage>
        <taxon>Bacteria</taxon>
        <taxon>Pseudomonadati</taxon>
        <taxon>Pseudomonadota</taxon>
        <taxon>Gammaproteobacteria</taxon>
        <taxon>Chromatiales</taxon>
        <taxon>Chromatiaceae</taxon>
        <taxon>Thioflavicoccus</taxon>
    </lineage>
</organism>
<dbReference type="GO" id="GO:0006260">
    <property type="term" value="P:DNA replication"/>
    <property type="evidence" value="ECO:0007669"/>
    <property type="project" value="UniProtKB-KW"/>
</dbReference>
<evidence type="ECO:0000256" key="3">
    <source>
        <dbReference type="ARBA" id="ARBA00022457"/>
    </source>
</evidence>
<dbReference type="PATRIC" id="fig|765912.4.peg.3591"/>
<comment type="catalytic activity">
    <reaction evidence="11">
        <text>8-oxo-GTP + H2O = 8-oxo-GMP + diphosphate + H(+)</text>
        <dbReference type="Rhea" id="RHEA:67616"/>
        <dbReference type="ChEBI" id="CHEBI:15377"/>
        <dbReference type="ChEBI" id="CHEBI:15378"/>
        <dbReference type="ChEBI" id="CHEBI:33019"/>
        <dbReference type="ChEBI" id="CHEBI:143553"/>
        <dbReference type="ChEBI" id="CHEBI:145694"/>
    </reaction>
</comment>
<evidence type="ECO:0000256" key="2">
    <source>
        <dbReference type="ARBA" id="ARBA00005582"/>
    </source>
</evidence>
<evidence type="ECO:0000256" key="10">
    <source>
        <dbReference type="ARBA" id="ARBA00035861"/>
    </source>
</evidence>
<dbReference type="Pfam" id="PF02581">
    <property type="entry name" value="TMP-TENI"/>
    <property type="match status" value="1"/>
</dbReference>
<dbReference type="eggNOG" id="COG0352">
    <property type="taxonomic scope" value="Bacteria"/>
</dbReference>
<dbReference type="AlphaFoldDB" id="L0GZX9"/>
<feature type="binding site" evidence="18">
    <location>
        <position position="39"/>
    </location>
    <ligand>
        <name>Mg(2+)</name>
        <dbReference type="ChEBI" id="CHEBI:18420"/>
    </ligand>
</feature>
<evidence type="ECO:0000256" key="4">
    <source>
        <dbReference type="ARBA" id="ARBA00022705"/>
    </source>
</evidence>
<dbReference type="GO" id="GO:0008413">
    <property type="term" value="F:8-oxo-7,8-dihydroguanosine triphosphate pyrophosphatase activity"/>
    <property type="evidence" value="ECO:0007669"/>
    <property type="project" value="InterPro"/>
</dbReference>
<dbReference type="NCBIfam" id="NF006530">
    <property type="entry name" value="PRK08999.1"/>
    <property type="match status" value="1"/>
</dbReference>
<feature type="binding site" evidence="17">
    <location>
        <position position="30"/>
    </location>
    <ligand>
        <name>8-oxo-dGTP</name>
        <dbReference type="ChEBI" id="CHEBI:77896"/>
    </ligand>
</feature>
<dbReference type="GO" id="GO:0044716">
    <property type="term" value="F:8-oxo-GDP phosphatase activity"/>
    <property type="evidence" value="ECO:0007669"/>
    <property type="project" value="TreeGrafter"/>
</dbReference>
<dbReference type="Gene3D" id="3.20.20.70">
    <property type="entry name" value="Aldolase class I"/>
    <property type="match status" value="1"/>
</dbReference>
<dbReference type="InterPro" id="IPR029119">
    <property type="entry name" value="MutY_C"/>
</dbReference>